<protein>
    <submittedName>
        <fullName evidence="3">Sulfite exporter TauE/SafE family protein</fullName>
    </submittedName>
</protein>
<dbReference type="PANTHER" id="PTHR42208:SF1">
    <property type="entry name" value="HEAVY METAL TRANSPORTER"/>
    <property type="match status" value="1"/>
</dbReference>
<reference evidence="4" key="1">
    <citation type="submission" date="2019-07" db="EMBL/GenBank/DDBJ databases">
        <title>Chitinimonas sp. nov., isolated from Ny-Alesund, arctica soil.</title>
        <authorList>
            <person name="Xu Q."/>
            <person name="Peng F."/>
        </authorList>
    </citation>
    <scope>NUCLEOTIDE SEQUENCE [LARGE SCALE GENOMIC DNA]</scope>
    <source>
        <strain evidence="4">R3-44</strain>
    </source>
</reference>
<evidence type="ECO:0000313" key="4">
    <source>
        <dbReference type="Proteomes" id="UP000317550"/>
    </source>
</evidence>
<gene>
    <name evidence="3" type="ORF">FNU76_21520</name>
</gene>
<evidence type="ECO:0000313" key="3">
    <source>
        <dbReference type="EMBL" id="QDQ28724.1"/>
    </source>
</evidence>
<dbReference type="OrthoDB" id="9798690at2"/>
<feature type="transmembrane region" description="Helical" evidence="1">
    <location>
        <begin position="6"/>
        <end position="35"/>
    </location>
</feature>
<name>A0A516SKP8_9NEIS</name>
<dbReference type="PANTHER" id="PTHR42208">
    <property type="entry name" value="HEAVY METAL TRANSPORTER-RELATED"/>
    <property type="match status" value="1"/>
</dbReference>
<feature type="transmembrane region" description="Helical" evidence="1">
    <location>
        <begin position="88"/>
        <end position="109"/>
    </location>
</feature>
<feature type="transmembrane region" description="Helical" evidence="1">
    <location>
        <begin position="160"/>
        <end position="185"/>
    </location>
</feature>
<dbReference type="AlphaFoldDB" id="A0A516SKP8"/>
<feature type="transmembrane region" description="Helical" evidence="1">
    <location>
        <begin position="56"/>
        <end position="76"/>
    </location>
</feature>
<dbReference type="Pfam" id="PF13386">
    <property type="entry name" value="DsbD_2"/>
    <property type="match status" value="1"/>
</dbReference>
<dbReference type="InterPro" id="IPR039447">
    <property type="entry name" value="UreH-like_TM_dom"/>
</dbReference>
<accession>A0A516SKP8</accession>
<keyword evidence="1" id="KW-1133">Transmembrane helix</keyword>
<sequence>MLSYPLLISLAGWVLAGFLGGVHCLGMCGGLAAALGLQSAGGRRFALLLAVNLGRLSSYALIGALLGGLSGLVAWLPQAAVIQTALYILSLLLLMLLGFYLAGWSPLLARLERVGGPLWRVLQPRFSALLPLRSLPGAWLAGTLWGWLPCGLVYTAATAALAAGSALHGGLILLAFGVGTLPNLLAMGMAAGQLRRLREQKWVRRLAGGLLVVYGGLQLLRWAISHW</sequence>
<keyword evidence="1" id="KW-0812">Transmembrane</keyword>
<dbReference type="Proteomes" id="UP000317550">
    <property type="component" value="Chromosome"/>
</dbReference>
<proteinExistence type="predicted"/>
<dbReference type="EMBL" id="CP041730">
    <property type="protein sequence ID" value="QDQ28724.1"/>
    <property type="molecule type" value="Genomic_DNA"/>
</dbReference>
<feature type="domain" description="Urease accessory protein UreH-like transmembrane" evidence="2">
    <location>
        <begin position="14"/>
        <end position="216"/>
    </location>
</feature>
<feature type="transmembrane region" description="Helical" evidence="1">
    <location>
        <begin position="130"/>
        <end position="148"/>
    </location>
</feature>
<feature type="transmembrane region" description="Helical" evidence="1">
    <location>
        <begin position="206"/>
        <end position="224"/>
    </location>
</feature>
<evidence type="ECO:0000259" key="2">
    <source>
        <dbReference type="Pfam" id="PF13386"/>
    </source>
</evidence>
<keyword evidence="4" id="KW-1185">Reference proteome</keyword>
<organism evidence="3 4">
    <name type="scientific">Chitinimonas arctica</name>
    <dbReference type="NCBI Taxonomy" id="2594795"/>
    <lineage>
        <taxon>Bacteria</taxon>
        <taxon>Pseudomonadati</taxon>
        <taxon>Pseudomonadota</taxon>
        <taxon>Betaproteobacteria</taxon>
        <taxon>Neisseriales</taxon>
        <taxon>Chitinibacteraceae</taxon>
        <taxon>Chitinimonas</taxon>
    </lineage>
</organism>
<dbReference type="KEGG" id="cari:FNU76_21520"/>
<keyword evidence="1" id="KW-0472">Membrane</keyword>
<dbReference type="RefSeq" id="WP_144280107.1">
    <property type="nucleotide sequence ID" value="NZ_CP041730.1"/>
</dbReference>
<evidence type="ECO:0000256" key="1">
    <source>
        <dbReference type="SAM" id="Phobius"/>
    </source>
</evidence>